<gene>
    <name evidence="6" type="ORF">Mmmito_0033</name>
</gene>
<dbReference type="SUPFAM" id="SSF110111">
    <property type="entry name" value="Ctag/Cox11"/>
    <property type="match status" value="1"/>
</dbReference>
<dbReference type="EMBL" id="KU057171">
    <property type="protein sequence ID" value="AML60613.1"/>
    <property type="molecule type" value="Genomic_DNA"/>
</dbReference>
<evidence type="ECO:0000313" key="6">
    <source>
        <dbReference type="EMBL" id="AML60613.1"/>
    </source>
</evidence>
<protein>
    <submittedName>
        <fullName evidence="6">Protein involved in heme biosynthesis</fullName>
    </submittedName>
</protein>
<keyword evidence="4" id="KW-1133">Transmembrane helix</keyword>
<comment type="subcellular location">
    <subcellularLocation>
        <location evidence="2">Mitochondrion inner membrane</location>
        <topology evidence="2">Single-pass membrane protein</topology>
        <orientation evidence="2">Intermembrane side</orientation>
    </subcellularLocation>
</comment>
<dbReference type="GO" id="GO:0005507">
    <property type="term" value="F:copper ion binding"/>
    <property type="evidence" value="ECO:0007669"/>
    <property type="project" value="InterPro"/>
</dbReference>
<dbReference type="HAMAP" id="MF_00155">
    <property type="entry name" value="CtaG"/>
    <property type="match status" value="1"/>
</dbReference>
<reference evidence="6" key="1">
    <citation type="submission" date="2015-11" db="EMBL/GenBank/DDBJ databases">
        <authorList>
            <person name="Zhang Y."/>
            <person name="Guo Z."/>
        </authorList>
    </citation>
    <scope>NUCLEOTIDE SEQUENCE</scope>
</reference>
<dbReference type="PANTHER" id="PTHR21320">
    <property type="entry name" value="CYTOCHROME C OXIDASE ASSEMBLY PROTEIN COX11-RELATED"/>
    <property type="match status" value="1"/>
</dbReference>
<keyword evidence="6" id="KW-0496">Mitochondrion</keyword>
<sequence>MRAFRTATIISAFVFIMIALSYAAVPLYRIFCQITGFGGTSQVGHLEWFENSSSSRNSIDFSDNQIDLKALENEINTLNKDEMDSHIQITPKKSRVITVHFNADVSDMMPWKFYPIQQDIKVMIGETSLAFYSAQNISDSAVVGISTYNVSPQEAGIYFNKIQCFCFEEQRLKPHESIDMPVFFFLDVDMMDDPKMSEINTITLSYTFFKLSDSDTSTQIS</sequence>
<geneLocation type="mitochondrion" evidence="6"/>
<dbReference type="FunFam" id="2.60.370.10:FF:000001">
    <property type="entry name" value="COX11 cytochrome c oxidase assembly homolog"/>
    <property type="match status" value="1"/>
</dbReference>
<dbReference type="PIRSF" id="PIRSF005413">
    <property type="entry name" value="COX11"/>
    <property type="match status" value="1"/>
</dbReference>
<evidence type="ECO:0000256" key="5">
    <source>
        <dbReference type="ARBA" id="ARBA00023136"/>
    </source>
</evidence>
<organism evidence="6">
    <name type="scientific">Moramonas marocensis</name>
    <dbReference type="NCBI Taxonomy" id="1805496"/>
    <lineage>
        <taxon>Eukaryota</taxon>
        <taxon>Discoba</taxon>
        <taxon>Jakobida</taxon>
        <taxon>Histionina</taxon>
        <taxon>Moramonas</taxon>
    </lineage>
</organism>
<dbReference type="Pfam" id="PF04442">
    <property type="entry name" value="CtaG_Cox11"/>
    <property type="match status" value="1"/>
</dbReference>
<evidence type="ECO:0000256" key="1">
    <source>
        <dbReference type="ARBA" id="ARBA00004007"/>
    </source>
</evidence>
<dbReference type="NCBIfam" id="NF003465">
    <property type="entry name" value="PRK05089.1"/>
    <property type="match status" value="1"/>
</dbReference>
<comment type="function">
    <text evidence="1">Exerts its effect at some terminal stage of cytochrome c oxidase synthesis, probably by being involved in the insertion of the copper B into subunit I.</text>
</comment>
<dbReference type="InterPro" id="IPR023471">
    <property type="entry name" value="CtaG/Cox11_dom_sf"/>
</dbReference>
<name>A0A140F2H9_9EUKA</name>
<dbReference type="InterPro" id="IPR007533">
    <property type="entry name" value="Cyt_c_oxidase_assmbl_CtaG"/>
</dbReference>
<reference evidence="6" key="2">
    <citation type="journal article" date="2016" name="Open Biol.">
        <title>Moramonas marocensis gen. nov., sp. nov.: a jakobid flagellate isolated from desert soil with a bacteria-like, but bloated mitochondrial genome.</title>
        <authorList>
            <person name="Strassert J.F."/>
            <person name="Tikhonenkov D.V."/>
            <person name="Pombert J.F."/>
            <person name="Kolisko M."/>
            <person name="Tai V."/>
            <person name="Mylnikov A.P."/>
            <person name="Keeling P.J."/>
        </authorList>
    </citation>
    <scope>NUCLEOTIDE SEQUENCE</scope>
</reference>
<keyword evidence="5" id="KW-0472">Membrane</keyword>
<proteinExistence type="inferred from homology"/>
<accession>A0A140F2H9</accession>
<evidence type="ECO:0000256" key="2">
    <source>
        <dbReference type="ARBA" id="ARBA00004243"/>
    </source>
</evidence>
<evidence type="ECO:0000256" key="4">
    <source>
        <dbReference type="ARBA" id="ARBA00022989"/>
    </source>
</evidence>
<evidence type="ECO:0000256" key="3">
    <source>
        <dbReference type="ARBA" id="ARBA00022692"/>
    </source>
</evidence>
<dbReference type="Gene3D" id="2.60.370.10">
    <property type="entry name" value="Ctag/Cox11"/>
    <property type="match status" value="1"/>
</dbReference>
<dbReference type="PANTHER" id="PTHR21320:SF3">
    <property type="entry name" value="CYTOCHROME C OXIDASE ASSEMBLY PROTEIN COX11, MITOCHONDRIAL-RELATED"/>
    <property type="match status" value="1"/>
</dbReference>
<dbReference type="AlphaFoldDB" id="A0A140F2H9"/>
<keyword evidence="3" id="KW-0812">Transmembrane</keyword>
<dbReference type="GO" id="GO:0005743">
    <property type="term" value="C:mitochondrial inner membrane"/>
    <property type="evidence" value="ECO:0007669"/>
    <property type="project" value="UniProtKB-SubCell"/>
</dbReference>